<dbReference type="RefSeq" id="WP_090263883.1">
    <property type="nucleotide sequence ID" value="NZ_FNDS01000006.1"/>
</dbReference>
<dbReference type="InterPro" id="IPR000873">
    <property type="entry name" value="AMP-dep_synth/lig_dom"/>
</dbReference>
<dbReference type="InterPro" id="IPR045851">
    <property type="entry name" value="AMP-bd_C_sf"/>
</dbReference>
<dbReference type="Pfam" id="PF23562">
    <property type="entry name" value="AMP-binding_C_3"/>
    <property type="match status" value="1"/>
</dbReference>
<sequence>MQPELERWRDTLREHAQQRASQVALRGASRSYSYAQLLAEVEQREMLLRNQPPGVFALSLENGPELLFWDLAALLAERPCVILPPFFSPAQRAHCLMQSQANLALTGPELAEELRASGFTAGEPFWQRPAVVDAGLPTGTAKITYTSGSTGTPKGVCLSADAMLRVARELELASRPAEPRHYLAVLPLAVLLENLGLYAALLAGASLTLLPQTQLGISGASGVDWKRLLGCIALSGAQSLILVPQLLLGLVTAIERGLMRVGPLRFVAVGGARVAPSLLQRAAKVGLPVFEGYGLSECASVVSLNRPGANRPGSVGRPLPHVQVKLAADGEVLVSGSTLLGYLGEPPFDGQWWPTGDLGRFDEDGYLYLAGRKKNQFITSFGRNVNPEWIEAELTQHGAILQAFVHGEGLQQNLALLWPLDPQASDETLEQAVRQCNASLPDYARVHAWKRLPEPFTAQNGMLTANGRPRRAEILERYRNALFELVTE</sequence>
<dbReference type="PANTHER" id="PTHR43767:SF8">
    <property type="entry name" value="LONG-CHAIN-FATTY-ACID--COA LIGASE"/>
    <property type="match status" value="1"/>
</dbReference>
<evidence type="ECO:0000259" key="2">
    <source>
        <dbReference type="Pfam" id="PF00501"/>
    </source>
</evidence>
<evidence type="ECO:0000313" key="4">
    <source>
        <dbReference type="Proteomes" id="UP000199636"/>
    </source>
</evidence>
<proteinExistence type="predicted"/>
<dbReference type="STRING" id="428992.SAMN05216272_106273"/>
<dbReference type="GO" id="GO:0016874">
    <property type="term" value="F:ligase activity"/>
    <property type="evidence" value="ECO:0007669"/>
    <property type="project" value="UniProtKB-KW"/>
</dbReference>
<dbReference type="EMBL" id="FNDS01000006">
    <property type="protein sequence ID" value="SDI18590.1"/>
    <property type="molecule type" value="Genomic_DNA"/>
</dbReference>
<dbReference type="Gene3D" id="3.30.300.30">
    <property type="match status" value="1"/>
</dbReference>
<evidence type="ECO:0000313" key="3">
    <source>
        <dbReference type="EMBL" id="SDI18590.1"/>
    </source>
</evidence>
<dbReference type="InterPro" id="IPR050237">
    <property type="entry name" value="ATP-dep_AMP-bd_enzyme"/>
</dbReference>
<reference evidence="4" key="1">
    <citation type="submission" date="2016-10" db="EMBL/GenBank/DDBJ databases">
        <authorList>
            <person name="Varghese N."/>
            <person name="Submissions S."/>
        </authorList>
    </citation>
    <scope>NUCLEOTIDE SEQUENCE [LARGE SCALE GENOMIC DNA]</scope>
    <source>
        <strain evidence="4">CCM 7469</strain>
    </source>
</reference>
<feature type="domain" description="AMP-dependent synthetase/ligase" evidence="2">
    <location>
        <begin position="12"/>
        <end position="331"/>
    </location>
</feature>
<dbReference type="InterPro" id="IPR020845">
    <property type="entry name" value="AMP-binding_CS"/>
</dbReference>
<dbReference type="Proteomes" id="UP000199636">
    <property type="component" value="Unassembled WGS sequence"/>
</dbReference>
<dbReference type="AlphaFoldDB" id="A0A1G8IJ77"/>
<dbReference type="PANTHER" id="PTHR43767">
    <property type="entry name" value="LONG-CHAIN-FATTY-ACID--COA LIGASE"/>
    <property type="match status" value="1"/>
</dbReference>
<evidence type="ECO:0000256" key="1">
    <source>
        <dbReference type="ARBA" id="ARBA00022598"/>
    </source>
</evidence>
<accession>A0A1G8IJ77</accession>
<keyword evidence="4" id="KW-1185">Reference proteome</keyword>
<dbReference type="Gene3D" id="3.40.50.12780">
    <property type="entry name" value="N-terminal domain of ligase-like"/>
    <property type="match status" value="1"/>
</dbReference>
<dbReference type="SUPFAM" id="SSF56801">
    <property type="entry name" value="Acetyl-CoA synthetase-like"/>
    <property type="match status" value="1"/>
</dbReference>
<organism evidence="3 4">
    <name type="scientific">Pseudomonas panipatensis</name>
    <dbReference type="NCBI Taxonomy" id="428992"/>
    <lineage>
        <taxon>Bacteria</taxon>
        <taxon>Pseudomonadati</taxon>
        <taxon>Pseudomonadota</taxon>
        <taxon>Gammaproteobacteria</taxon>
        <taxon>Pseudomonadales</taxon>
        <taxon>Pseudomonadaceae</taxon>
        <taxon>Pseudomonas</taxon>
    </lineage>
</organism>
<keyword evidence="1" id="KW-0436">Ligase</keyword>
<dbReference type="Pfam" id="PF00501">
    <property type="entry name" value="AMP-binding"/>
    <property type="match status" value="1"/>
</dbReference>
<dbReference type="PROSITE" id="PS00455">
    <property type="entry name" value="AMP_BINDING"/>
    <property type="match status" value="1"/>
</dbReference>
<gene>
    <name evidence="3" type="ORF">SAMN05216272_106273</name>
</gene>
<protein>
    <submittedName>
        <fullName evidence="3">Long-chain acyl-CoA synthetase (AMP-forming)</fullName>
    </submittedName>
</protein>
<name>A0A1G8IJ77_9PSED</name>
<dbReference type="OrthoDB" id="9803968at2"/>
<dbReference type="InterPro" id="IPR042099">
    <property type="entry name" value="ANL_N_sf"/>
</dbReference>